<reference evidence="1" key="1">
    <citation type="submission" date="2022-12" db="EMBL/GenBank/DDBJ databases">
        <authorList>
            <person name="Petersen C."/>
        </authorList>
    </citation>
    <scope>NUCLEOTIDE SEQUENCE</scope>
    <source>
        <strain evidence="1">IBT 21472</strain>
    </source>
</reference>
<accession>A0A9W9PWR2</accession>
<protein>
    <submittedName>
        <fullName evidence="1">Uncharacterized protein</fullName>
    </submittedName>
</protein>
<name>A0A9W9PWR2_9EURO</name>
<dbReference type="EMBL" id="JAPZBO010000005">
    <property type="protein sequence ID" value="KAJ5314874.1"/>
    <property type="molecule type" value="Genomic_DNA"/>
</dbReference>
<sequence length="60" mass="6568">MRLASDISYGDHKDRKSSAGYICQVYGGPVDWKATKQRTVTTSTTEAKLLGLSDTVEETT</sequence>
<organism evidence="1 2">
    <name type="scientific">Penicillium atrosanguineum</name>
    <dbReference type="NCBI Taxonomy" id="1132637"/>
    <lineage>
        <taxon>Eukaryota</taxon>
        <taxon>Fungi</taxon>
        <taxon>Dikarya</taxon>
        <taxon>Ascomycota</taxon>
        <taxon>Pezizomycotina</taxon>
        <taxon>Eurotiomycetes</taxon>
        <taxon>Eurotiomycetidae</taxon>
        <taxon>Eurotiales</taxon>
        <taxon>Aspergillaceae</taxon>
        <taxon>Penicillium</taxon>
    </lineage>
</organism>
<evidence type="ECO:0000313" key="1">
    <source>
        <dbReference type="EMBL" id="KAJ5314874.1"/>
    </source>
</evidence>
<dbReference type="CDD" id="cd09272">
    <property type="entry name" value="RNase_HI_RT_Ty1"/>
    <property type="match status" value="1"/>
</dbReference>
<dbReference type="AlphaFoldDB" id="A0A9W9PWR2"/>
<dbReference type="Proteomes" id="UP001147746">
    <property type="component" value="Unassembled WGS sequence"/>
</dbReference>
<evidence type="ECO:0000313" key="2">
    <source>
        <dbReference type="Proteomes" id="UP001147746"/>
    </source>
</evidence>
<keyword evidence="2" id="KW-1185">Reference proteome</keyword>
<gene>
    <name evidence="1" type="ORF">N7476_005181</name>
</gene>
<proteinExistence type="predicted"/>
<comment type="caution">
    <text evidence="1">The sequence shown here is derived from an EMBL/GenBank/DDBJ whole genome shotgun (WGS) entry which is preliminary data.</text>
</comment>
<reference evidence="1" key="2">
    <citation type="journal article" date="2023" name="IMA Fungus">
        <title>Comparative genomic study of the Penicillium genus elucidates a diverse pangenome and 15 lateral gene transfer events.</title>
        <authorList>
            <person name="Petersen C."/>
            <person name="Sorensen T."/>
            <person name="Nielsen M.R."/>
            <person name="Sondergaard T.E."/>
            <person name="Sorensen J.L."/>
            <person name="Fitzpatrick D.A."/>
            <person name="Frisvad J.C."/>
            <person name="Nielsen K.L."/>
        </authorList>
    </citation>
    <scope>NUCLEOTIDE SEQUENCE</scope>
    <source>
        <strain evidence="1">IBT 21472</strain>
    </source>
</reference>